<keyword evidence="1" id="KW-0812">Transmembrane</keyword>
<organism evidence="2 3">
    <name type="scientific">Sporosarcina koreensis</name>
    <dbReference type="NCBI Taxonomy" id="334735"/>
    <lineage>
        <taxon>Bacteria</taxon>
        <taxon>Bacillati</taxon>
        <taxon>Bacillota</taxon>
        <taxon>Bacilli</taxon>
        <taxon>Bacillales</taxon>
        <taxon>Caryophanaceae</taxon>
        <taxon>Sporosarcina</taxon>
    </lineage>
</organism>
<keyword evidence="1" id="KW-0472">Membrane</keyword>
<protein>
    <recommendedName>
        <fullName evidence="4">DUF1616 domain-containing protein</fullName>
    </recommendedName>
</protein>
<accession>A0ABW0TXE1</accession>
<dbReference type="EMBL" id="JBHSNP010000024">
    <property type="protein sequence ID" value="MFC5603704.1"/>
    <property type="molecule type" value="Genomic_DNA"/>
</dbReference>
<keyword evidence="1" id="KW-1133">Transmembrane helix</keyword>
<dbReference type="Proteomes" id="UP001596071">
    <property type="component" value="Unassembled WGS sequence"/>
</dbReference>
<sequence length="119" mass="13900">MDVFMVVIDTLIVLLYITLIAFITPFTMKFLKRRNYDIFIQLLPISSIVFVSSVVIAMGLGGFQEMLFFKITSIISVILLGFLLFLTLAMRVLWKDKYDMLVERILSFREKNERSFSLK</sequence>
<gene>
    <name evidence="2" type="ORF">ACFPTP_10785</name>
</gene>
<evidence type="ECO:0000256" key="1">
    <source>
        <dbReference type="SAM" id="Phobius"/>
    </source>
</evidence>
<feature type="transmembrane region" description="Helical" evidence="1">
    <location>
        <begin position="38"/>
        <end position="61"/>
    </location>
</feature>
<feature type="transmembrane region" description="Helical" evidence="1">
    <location>
        <begin position="6"/>
        <end position="26"/>
    </location>
</feature>
<keyword evidence="3" id="KW-1185">Reference proteome</keyword>
<evidence type="ECO:0000313" key="3">
    <source>
        <dbReference type="Proteomes" id="UP001596071"/>
    </source>
</evidence>
<reference evidence="3" key="1">
    <citation type="journal article" date="2019" name="Int. J. Syst. Evol. Microbiol.">
        <title>The Global Catalogue of Microorganisms (GCM) 10K type strain sequencing project: providing services to taxonomists for standard genome sequencing and annotation.</title>
        <authorList>
            <consortium name="The Broad Institute Genomics Platform"/>
            <consortium name="The Broad Institute Genome Sequencing Center for Infectious Disease"/>
            <person name="Wu L."/>
            <person name="Ma J."/>
        </authorList>
    </citation>
    <scope>NUCLEOTIDE SEQUENCE [LARGE SCALE GENOMIC DNA]</scope>
    <source>
        <strain evidence="3">KACC 11299</strain>
    </source>
</reference>
<evidence type="ECO:0000313" key="2">
    <source>
        <dbReference type="EMBL" id="MFC5603704.1"/>
    </source>
</evidence>
<feature type="transmembrane region" description="Helical" evidence="1">
    <location>
        <begin position="67"/>
        <end position="94"/>
    </location>
</feature>
<comment type="caution">
    <text evidence="2">The sequence shown here is derived from an EMBL/GenBank/DDBJ whole genome shotgun (WGS) entry which is preliminary data.</text>
</comment>
<dbReference type="RefSeq" id="WP_381444612.1">
    <property type="nucleotide sequence ID" value="NZ_JBHSNP010000024.1"/>
</dbReference>
<proteinExistence type="predicted"/>
<evidence type="ECO:0008006" key="4">
    <source>
        <dbReference type="Google" id="ProtNLM"/>
    </source>
</evidence>
<name>A0ABW0TXE1_9BACL</name>